<dbReference type="Gene3D" id="3.20.20.120">
    <property type="entry name" value="Enolase-like C-terminal domain"/>
    <property type="match status" value="1"/>
</dbReference>
<keyword evidence="3" id="KW-0479">Metal-binding</keyword>
<dbReference type="EMBL" id="UOGL01000329">
    <property type="protein sequence ID" value="VAX39405.1"/>
    <property type="molecule type" value="Genomic_DNA"/>
</dbReference>
<comment type="similarity">
    <text evidence="2">Belongs to the mandelate racemase/muconate lactonizing enzyme family.</text>
</comment>
<dbReference type="Pfam" id="PF02746">
    <property type="entry name" value="MR_MLE_N"/>
    <property type="match status" value="1"/>
</dbReference>
<dbReference type="SFLD" id="SFLDF00010">
    <property type="entry name" value="dipeptide_epimerase"/>
    <property type="match status" value="1"/>
</dbReference>
<dbReference type="CDD" id="cd03319">
    <property type="entry name" value="L-Ala-DL-Glu_epimerase"/>
    <property type="match status" value="1"/>
</dbReference>
<accession>A0A3B1E252</accession>
<dbReference type="Gene3D" id="3.30.390.10">
    <property type="entry name" value="Enolase-like, N-terminal domain"/>
    <property type="match status" value="1"/>
</dbReference>
<dbReference type="AlphaFoldDB" id="A0A3B1E252"/>
<evidence type="ECO:0000256" key="1">
    <source>
        <dbReference type="ARBA" id="ARBA00001946"/>
    </source>
</evidence>
<dbReference type="GO" id="GO:0016855">
    <property type="term" value="F:racemase and epimerase activity, acting on amino acids and derivatives"/>
    <property type="evidence" value="ECO:0007669"/>
    <property type="project" value="InterPro"/>
</dbReference>
<proteinExistence type="inferred from homology"/>
<evidence type="ECO:0000313" key="7">
    <source>
        <dbReference type="EMBL" id="VAX39405.1"/>
    </source>
</evidence>
<gene>
    <name evidence="7" type="ORF">MNBD_PLANCTO02-2759</name>
</gene>
<dbReference type="InterPro" id="IPR036849">
    <property type="entry name" value="Enolase-like_C_sf"/>
</dbReference>
<dbReference type="InterPro" id="IPR013342">
    <property type="entry name" value="Mandelate_racemase_C"/>
</dbReference>
<evidence type="ECO:0000256" key="4">
    <source>
        <dbReference type="ARBA" id="ARBA00022842"/>
    </source>
</evidence>
<name>A0A3B1E252_9ZZZZ</name>
<dbReference type="InterPro" id="IPR029065">
    <property type="entry name" value="Enolase_C-like"/>
</dbReference>
<evidence type="ECO:0000259" key="6">
    <source>
        <dbReference type="SMART" id="SM00922"/>
    </source>
</evidence>
<dbReference type="GO" id="GO:0046872">
    <property type="term" value="F:metal ion binding"/>
    <property type="evidence" value="ECO:0007669"/>
    <property type="project" value="UniProtKB-KW"/>
</dbReference>
<dbReference type="SUPFAM" id="SSF51604">
    <property type="entry name" value="Enolase C-terminal domain-like"/>
    <property type="match status" value="1"/>
</dbReference>
<dbReference type="SFLD" id="SFLDS00001">
    <property type="entry name" value="Enolase"/>
    <property type="match status" value="2"/>
</dbReference>
<dbReference type="InterPro" id="IPR034593">
    <property type="entry name" value="DgoD-like"/>
</dbReference>
<dbReference type="SMART" id="SM00922">
    <property type="entry name" value="MR_MLE"/>
    <property type="match status" value="1"/>
</dbReference>
<dbReference type="SUPFAM" id="SSF54826">
    <property type="entry name" value="Enolase N-terminal domain-like"/>
    <property type="match status" value="1"/>
</dbReference>
<dbReference type="PANTHER" id="PTHR48080:SF3">
    <property type="entry name" value="ENOLASE SUPERFAMILY MEMBER DDB_G0284701"/>
    <property type="match status" value="1"/>
</dbReference>
<keyword evidence="5 7" id="KW-0413">Isomerase</keyword>
<dbReference type="SFLD" id="SFLDG00180">
    <property type="entry name" value="muconate_cycloisomerase"/>
    <property type="match status" value="2"/>
</dbReference>
<feature type="domain" description="Mandelate racemase/muconate lactonizing enzyme C-terminal" evidence="6">
    <location>
        <begin position="143"/>
        <end position="233"/>
    </location>
</feature>
<evidence type="ECO:0000256" key="5">
    <source>
        <dbReference type="ARBA" id="ARBA00023235"/>
    </source>
</evidence>
<keyword evidence="4" id="KW-0460">Magnesium</keyword>
<protein>
    <submittedName>
        <fullName evidence="7">Muconate cycloisomerase</fullName>
        <ecNumber evidence="7">5.5.1.1</ecNumber>
    </submittedName>
</protein>
<comment type="cofactor">
    <cofactor evidence="1">
        <name>Mg(2+)</name>
        <dbReference type="ChEBI" id="CHEBI:18420"/>
    </cofactor>
</comment>
<dbReference type="GO" id="GO:0018849">
    <property type="term" value="F:muconate cycloisomerase activity"/>
    <property type="evidence" value="ECO:0007669"/>
    <property type="project" value="UniProtKB-EC"/>
</dbReference>
<organism evidence="7">
    <name type="scientific">hydrothermal vent metagenome</name>
    <dbReference type="NCBI Taxonomy" id="652676"/>
    <lineage>
        <taxon>unclassified sequences</taxon>
        <taxon>metagenomes</taxon>
        <taxon>ecological metagenomes</taxon>
    </lineage>
</organism>
<dbReference type="SFLD" id="SFLDF00009">
    <property type="entry name" value="o-succinylbenzoate_synthase"/>
    <property type="match status" value="1"/>
</dbReference>
<dbReference type="InterPro" id="IPR029017">
    <property type="entry name" value="Enolase-like_N"/>
</dbReference>
<dbReference type="InterPro" id="IPR013341">
    <property type="entry name" value="Mandelate_racemase_N_dom"/>
</dbReference>
<sequence>MRSQTTSLTMKLHRFLLPLTHPFTISRETITEQPTLIVELQQDGLSGYGESTTNEYYGHTLESISTSLENVRYEVESQPLQQPEKMWEQLNETLQHDRFAQNALDQAAWDLWGKQQGQPLHQLWNLSAEQSPSSSYSIGIDTIEKMVSKMNEFPDWSYYKIKLGTSNDLEILRALRQETSATFRVDANCGWSAEETIQNAKAMQELDVEFIEQPLPRDRWNEMKDVAKESLLPLIADESCCEEEDVSRCIDHFHGINIKLIKCGGLTPARRMIKQARQADLKLMAGCMLESSVGISAPAQLLPLLDYADLDGAILLKEDIATGVTFKNGQVCFPNINGTGVTLTAKD</sequence>
<reference evidence="7" key="1">
    <citation type="submission" date="2018-06" db="EMBL/GenBank/DDBJ databases">
        <authorList>
            <person name="Zhirakovskaya E."/>
        </authorList>
    </citation>
    <scope>NUCLEOTIDE SEQUENCE</scope>
</reference>
<dbReference type="InterPro" id="IPR034603">
    <property type="entry name" value="Dipeptide_epimerase"/>
</dbReference>
<dbReference type="PANTHER" id="PTHR48080">
    <property type="entry name" value="D-GALACTONATE DEHYDRATASE-RELATED"/>
    <property type="match status" value="1"/>
</dbReference>
<dbReference type="Pfam" id="PF13378">
    <property type="entry name" value="MR_MLE_C"/>
    <property type="match status" value="1"/>
</dbReference>
<evidence type="ECO:0000256" key="2">
    <source>
        <dbReference type="ARBA" id="ARBA00008031"/>
    </source>
</evidence>
<evidence type="ECO:0000256" key="3">
    <source>
        <dbReference type="ARBA" id="ARBA00022723"/>
    </source>
</evidence>
<dbReference type="EC" id="5.5.1.1" evidence="7"/>